<protein>
    <recommendedName>
        <fullName evidence="5">Chromosome partition protein Smc</fullName>
    </recommendedName>
</protein>
<keyword evidence="4" id="KW-1185">Reference proteome</keyword>
<evidence type="ECO:0000256" key="1">
    <source>
        <dbReference type="SAM" id="Coils"/>
    </source>
</evidence>
<evidence type="ECO:0000313" key="3">
    <source>
        <dbReference type="EMBL" id="GAA5506401.1"/>
    </source>
</evidence>
<reference evidence="3 4" key="1">
    <citation type="submission" date="2024-02" db="EMBL/GenBank/DDBJ databases">
        <title>Rhodopirellula caenicola NBRC 110016.</title>
        <authorList>
            <person name="Ichikawa N."/>
            <person name="Katano-Makiyama Y."/>
            <person name="Hidaka K."/>
        </authorList>
    </citation>
    <scope>NUCLEOTIDE SEQUENCE [LARGE SCALE GENOMIC DNA]</scope>
    <source>
        <strain evidence="3 4">NBRC 110016</strain>
    </source>
</reference>
<feature type="coiled-coil region" evidence="1">
    <location>
        <begin position="137"/>
        <end position="190"/>
    </location>
</feature>
<name>A0ABP9VMI1_9BACT</name>
<keyword evidence="1" id="KW-0175">Coiled coil</keyword>
<accession>A0ABP9VMI1</accession>
<evidence type="ECO:0008006" key="5">
    <source>
        <dbReference type="Google" id="ProtNLM"/>
    </source>
</evidence>
<dbReference type="Proteomes" id="UP001416858">
    <property type="component" value="Unassembled WGS sequence"/>
</dbReference>
<dbReference type="RefSeq" id="WP_345683350.1">
    <property type="nucleotide sequence ID" value="NZ_BAABRO010000003.1"/>
</dbReference>
<feature type="chain" id="PRO_5047006005" description="Chromosome partition protein Smc" evidence="2">
    <location>
        <begin position="29"/>
        <end position="210"/>
    </location>
</feature>
<keyword evidence="2" id="KW-0732">Signal</keyword>
<evidence type="ECO:0000313" key="4">
    <source>
        <dbReference type="Proteomes" id="UP001416858"/>
    </source>
</evidence>
<sequence>MVDYSQRPRLTLVAVLLINFAVSSVVWAADSGTKPKLDRSNQATEIDPTLETIAIALVNSQLPELEPLLDRLKANEPAQYHAAIRDLARSAKRLEAAKNRAPELYEIESKLLQVQMHVKMLAAKLKVWDRQSDRDALREAVATLIQMEMKRAEAEIRYTQQRIERTQRQLAAAQDRLETKQQNFDNQLEKTYQQLLRSAGRSKEKKKDAK</sequence>
<proteinExistence type="predicted"/>
<comment type="caution">
    <text evidence="3">The sequence shown here is derived from an EMBL/GenBank/DDBJ whole genome shotgun (WGS) entry which is preliminary data.</text>
</comment>
<evidence type="ECO:0000256" key="2">
    <source>
        <dbReference type="SAM" id="SignalP"/>
    </source>
</evidence>
<dbReference type="EMBL" id="BAABRO010000003">
    <property type="protein sequence ID" value="GAA5506401.1"/>
    <property type="molecule type" value="Genomic_DNA"/>
</dbReference>
<gene>
    <name evidence="3" type="ORF">Rcae01_01854</name>
</gene>
<feature type="signal peptide" evidence="2">
    <location>
        <begin position="1"/>
        <end position="28"/>
    </location>
</feature>
<organism evidence="3 4">
    <name type="scientific">Novipirellula caenicola</name>
    <dbReference type="NCBI Taxonomy" id="1536901"/>
    <lineage>
        <taxon>Bacteria</taxon>
        <taxon>Pseudomonadati</taxon>
        <taxon>Planctomycetota</taxon>
        <taxon>Planctomycetia</taxon>
        <taxon>Pirellulales</taxon>
        <taxon>Pirellulaceae</taxon>
        <taxon>Novipirellula</taxon>
    </lineage>
</organism>